<keyword evidence="1" id="KW-0810">Translation regulation</keyword>
<accession>A0A2J0Q8M0</accession>
<dbReference type="InterPro" id="IPR036567">
    <property type="entry name" value="RHF-like"/>
</dbReference>
<organism evidence="2 3">
    <name type="scientific">Candidatus Yanofskybacteria bacterium CG10_big_fil_rev_8_21_14_0_10_36_16</name>
    <dbReference type="NCBI Taxonomy" id="1975096"/>
    <lineage>
        <taxon>Bacteria</taxon>
        <taxon>Candidatus Yanofskyibacteriota</taxon>
    </lineage>
</organism>
<comment type="caution">
    <text evidence="2">The sequence shown here is derived from an EMBL/GenBank/DDBJ whole genome shotgun (WGS) entry which is preliminary data.</text>
</comment>
<gene>
    <name evidence="2" type="primary">raiA</name>
    <name evidence="2" type="ORF">COV29_00365</name>
</gene>
<reference evidence="2 3" key="1">
    <citation type="submission" date="2017-09" db="EMBL/GenBank/DDBJ databases">
        <title>Depth-based differentiation of microbial function through sediment-hosted aquifers and enrichment of novel symbionts in the deep terrestrial subsurface.</title>
        <authorList>
            <person name="Probst A.J."/>
            <person name="Ladd B."/>
            <person name="Jarett J.K."/>
            <person name="Geller-Mcgrath D.E."/>
            <person name="Sieber C.M."/>
            <person name="Emerson J.B."/>
            <person name="Anantharaman K."/>
            <person name="Thomas B.C."/>
            <person name="Malmstrom R."/>
            <person name="Stieglmeier M."/>
            <person name="Klingl A."/>
            <person name="Woyke T."/>
            <person name="Ryan C.M."/>
            <person name="Banfield J.F."/>
        </authorList>
    </citation>
    <scope>NUCLEOTIDE SEQUENCE [LARGE SCALE GENOMIC DNA]</scope>
    <source>
        <strain evidence="2">CG10_big_fil_rev_8_21_14_0_10_36_16</strain>
    </source>
</reference>
<dbReference type="AlphaFoldDB" id="A0A2J0Q8M0"/>
<dbReference type="Proteomes" id="UP000228496">
    <property type="component" value="Unassembled WGS sequence"/>
</dbReference>
<evidence type="ECO:0000256" key="1">
    <source>
        <dbReference type="ARBA" id="ARBA00022845"/>
    </source>
</evidence>
<evidence type="ECO:0000313" key="2">
    <source>
        <dbReference type="EMBL" id="PJE51600.1"/>
    </source>
</evidence>
<dbReference type="GO" id="GO:0045900">
    <property type="term" value="P:negative regulation of translational elongation"/>
    <property type="evidence" value="ECO:0007669"/>
    <property type="project" value="TreeGrafter"/>
</dbReference>
<evidence type="ECO:0000313" key="3">
    <source>
        <dbReference type="Proteomes" id="UP000228496"/>
    </source>
</evidence>
<protein>
    <submittedName>
        <fullName evidence="2">Ribosomal subunit interface protein</fullName>
    </submittedName>
</protein>
<proteinExistence type="predicted"/>
<sequence length="108" mass="12360">MKIIIYGKNIELTDSIKIYVNDKVGSTAKMLSDKDDKLAEARVEVGLPSKHHKSGEVFYAEINLSIGSKLFRANEKHIDLHSAIVQSVDELKRQLRKERDKELSKRRP</sequence>
<dbReference type="NCBIfam" id="TIGR00741">
    <property type="entry name" value="yfiA"/>
    <property type="match status" value="1"/>
</dbReference>
<dbReference type="GO" id="GO:0022627">
    <property type="term" value="C:cytosolic small ribosomal subunit"/>
    <property type="evidence" value="ECO:0007669"/>
    <property type="project" value="TreeGrafter"/>
</dbReference>
<dbReference type="GO" id="GO:0043024">
    <property type="term" value="F:ribosomal small subunit binding"/>
    <property type="evidence" value="ECO:0007669"/>
    <property type="project" value="TreeGrafter"/>
</dbReference>
<dbReference type="EMBL" id="PCXQ01000001">
    <property type="protein sequence ID" value="PJE51600.1"/>
    <property type="molecule type" value="Genomic_DNA"/>
</dbReference>
<dbReference type="SUPFAM" id="SSF69754">
    <property type="entry name" value="Ribosome binding protein Y (YfiA homologue)"/>
    <property type="match status" value="1"/>
</dbReference>
<dbReference type="PANTHER" id="PTHR33231:SF1">
    <property type="entry name" value="30S RIBOSOMAL PROTEIN"/>
    <property type="match status" value="1"/>
</dbReference>
<dbReference type="Gene3D" id="3.30.160.100">
    <property type="entry name" value="Ribosome hibernation promotion factor-like"/>
    <property type="match status" value="1"/>
</dbReference>
<dbReference type="PANTHER" id="PTHR33231">
    <property type="entry name" value="30S RIBOSOMAL PROTEIN"/>
    <property type="match status" value="1"/>
</dbReference>
<name>A0A2J0Q8M0_9BACT</name>
<dbReference type="InterPro" id="IPR003489">
    <property type="entry name" value="RHF/RaiA"/>
</dbReference>
<dbReference type="Pfam" id="PF02482">
    <property type="entry name" value="Ribosomal_S30AE"/>
    <property type="match status" value="1"/>
</dbReference>
<dbReference type="InterPro" id="IPR050574">
    <property type="entry name" value="HPF/YfiA_ribosome-assoc"/>
</dbReference>